<feature type="transmembrane region" description="Helical" evidence="3">
    <location>
        <begin position="533"/>
        <end position="551"/>
    </location>
</feature>
<reference evidence="5" key="1">
    <citation type="journal article" date="2023" name="bioRxiv">
        <title>Improved chromosome-level genome assembly for marigold (Tagetes erecta).</title>
        <authorList>
            <person name="Jiang F."/>
            <person name="Yuan L."/>
            <person name="Wang S."/>
            <person name="Wang H."/>
            <person name="Xu D."/>
            <person name="Wang A."/>
            <person name="Fan W."/>
        </authorList>
    </citation>
    <scope>NUCLEOTIDE SEQUENCE</scope>
    <source>
        <strain evidence="5">WSJ</strain>
        <tissue evidence="5">Leaf</tissue>
    </source>
</reference>
<proteinExistence type="predicted"/>
<dbReference type="Gene3D" id="1.25.40.20">
    <property type="entry name" value="Ankyrin repeat-containing domain"/>
    <property type="match status" value="1"/>
</dbReference>
<feature type="compositionally biased region" description="Basic and acidic residues" evidence="2">
    <location>
        <begin position="128"/>
        <end position="143"/>
    </location>
</feature>
<feature type="transmembrane region" description="Helical" evidence="3">
    <location>
        <begin position="313"/>
        <end position="335"/>
    </location>
</feature>
<evidence type="ECO:0000313" key="6">
    <source>
        <dbReference type="Proteomes" id="UP001229421"/>
    </source>
</evidence>
<dbReference type="Pfam" id="PF12796">
    <property type="entry name" value="Ank_2"/>
    <property type="match status" value="1"/>
</dbReference>
<organism evidence="5 6">
    <name type="scientific">Tagetes erecta</name>
    <name type="common">African marigold</name>
    <dbReference type="NCBI Taxonomy" id="13708"/>
    <lineage>
        <taxon>Eukaryota</taxon>
        <taxon>Viridiplantae</taxon>
        <taxon>Streptophyta</taxon>
        <taxon>Embryophyta</taxon>
        <taxon>Tracheophyta</taxon>
        <taxon>Spermatophyta</taxon>
        <taxon>Magnoliopsida</taxon>
        <taxon>eudicotyledons</taxon>
        <taxon>Gunneridae</taxon>
        <taxon>Pentapetalae</taxon>
        <taxon>asterids</taxon>
        <taxon>campanulids</taxon>
        <taxon>Asterales</taxon>
        <taxon>Asteraceae</taxon>
        <taxon>Asteroideae</taxon>
        <taxon>Heliantheae alliance</taxon>
        <taxon>Tageteae</taxon>
        <taxon>Tagetes</taxon>
    </lineage>
</organism>
<sequence>MADSSNAPLSALARIQDFEYLFASNANVSNFVSVKLSGTRNYFLWKVQMLCLLDSNNMCGVVDPAFAAPRDTGNPETMRQYNSLVKGWIFGSISENMLADVFHLGSAKAVWEKLKFKCDPTASLEEDSNSKRSDAKTKNEVSKSDGLLEANTIVEDTNSVQIIVSPENSENETDYKKELHEATIKGNWSNIKKKLKENESLVTEAIDGYGSTTLDIAVGIGHNDIVKKLFSYINDEQVLQQRVSDGSTALHIAAIVGNKQAAELLVNKNRKLLQIEDQNGEEPLQKAFVNMHLDTIGYLLKAVNNYDELELCLIWLPIAFIMLLIIFSLCFLYALMWEGAVKLAFAPIKNINNKANELKKAKVVLQLVCDKIDKKGRNEFYTHPILEAARQNAYKVVDEILFRAPEAIESTDKNGYDIIQLAIIHRSEKVYNLIYEIGERKNLYRTIVDSSKNNMLHLVGKLAPSNVLNQRTGAALQLQRELQWREEVKKLVFPTYITQENEFGETPDMLFTREHKKLVIEGEKWLKTTAESCSITAALITTIVFAAAITVPGGNNQETGLPVFKNEPTFVVFAISDAISLFASSTALLVFLSILTARFAEKDFLVSLPRRLFIGLFSLLLSTTAMMVAFSATLFLVFCEQKLWMLAPICGLAFVPIAFFVTLQFPLMADVFRSTYLPIFGKERRSVHRKFNPNDIRLSFGNRISSYIRS</sequence>
<evidence type="ECO:0000256" key="1">
    <source>
        <dbReference type="PROSITE-ProRule" id="PRU00023"/>
    </source>
</evidence>
<dbReference type="InterPro" id="IPR036770">
    <property type="entry name" value="Ankyrin_rpt-contain_sf"/>
</dbReference>
<protein>
    <recommendedName>
        <fullName evidence="4">PGG domain-containing protein</fullName>
    </recommendedName>
</protein>
<feature type="transmembrane region" description="Helical" evidence="3">
    <location>
        <begin position="571"/>
        <end position="600"/>
    </location>
</feature>
<feature type="domain" description="PGG" evidence="4">
    <location>
        <begin position="523"/>
        <end position="636"/>
    </location>
</feature>
<keyword evidence="1" id="KW-0040">ANK repeat</keyword>
<dbReference type="InterPro" id="IPR002110">
    <property type="entry name" value="Ankyrin_rpt"/>
</dbReference>
<feature type="transmembrane region" description="Helical" evidence="3">
    <location>
        <begin position="612"/>
        <end position="637"/>
    </location>
</feature>
<keyword evidence="3" id="KW-0472">Membrane</keyword>
<dbReference type="GO" id="GO:0016020">
    <property type="term" value="C:membrane"/>
    <property type="evidence" value="ECO:0007669"/>
    <property type="project" value="TreeGrafter"/>
</dbReference>
<evidence type="ECO:0000259" key="4">
    <source>
        <dbReference type="Pfam" id="PF13962"/>
    </source>
</evidence>
<gene>
    <name evidence="5" type="ORF">QVD17_39003</name>
</gene>
<dbReference type="PROSITE" id="PS50088">
    <property type="entry name" value="ANK_REPEAT"/>
    <property type="match status" value="1"/>
</dbReference>
<dbReference type="SMART" id="SM00248">
    <property type="entry name" value="ANK"/>
    <property type="match status" value="5"/>
</dbReference>
<dbReference type="PANTHER" id="PTHR24177">
    <property type="entry name" value="CASKIN"/>
    <property type="match status" value="1"/>
</dbReference>
<evidence type="ECO:0000313" key="5">
    <source>
        <dbReference type="EMBL" id="KAK1407388.1"/>
    </source>
</evidence>
<keyword evidence="3" id="KW-0812">Transmembrane</keyword>
<accession>A0AAD8NGP7</accession>
<dbReference type="PROSITE" id="PS50297">
    <property type="entry name" value="ANK_REP_REGION"/>
    <property type="match status" value="1"/>
</dbReference>
<name>A0AAD8NGP7_TARER</name>
<dbReference type="Proteomes" id="UP001229421">
    <property type="component" value="Unassembled WGS sequence"/>
</dbReference>
<dbReference type="AlphaFoldDB" id="A0AAD8NGP7"/>
<feature type="repeat" description="ANK" evidence="1">
    <location>
        <begin position="245"/>
        <end position="277"/>
    </location>
</feature>
<feature type="transmembrane region" description="Helical" evidence="3">
    <location>
        <begin position="643"/>
        <end position="663"/>
    </location>
</feature>
<dbReference type="PANTHER" id="PTHR24177:SF475">
    <property type="entry name" value="ANKYRIN REPEAT-CONTAINING DOMAIN, PGG DOMAIN PROTEIN-RELATED"/>
    <property type="match status" value="1"/>
</dbReference>
<keyword evidence="3" id="KW-1133">Transmembrane helix</keyword>
<evidence type="ECO:0000256" key="2">
    <source>
        <dbReference type="SAM" id="MobiDB-lite"/>
    </source>
</evidence>
<dbReference type="Pfam" id="PF13962">
    <property type="entry name" value="PGG"/>
    <property type="match status" value="1"/>
</dbReference>
<dbReference type="SUPFAM" id="SSF48403">
    <property type="entry name" value="Ankyrin repeat"/>
    <property type="match status" value="1"/>
</dbReference>
<dbReference type="EMBL" id="JAUHHV010000011">
    <property type="protein sequence ID" value="KAK1407388.1"/>
    <property type="molecule type" value="Genomic_DNA"/>
</dbReference>
<dbReference type="InterPro" id="IPR026961">
    <property type="entry name" value="PGG_dom"/>
</dbReference>
<comment type="caution">
    <text evidence="5">The sequence shown here is derived from an EMBL/GenBank/DDBJ whole genome shotgun (WGS) entry which is preliminary data.</text>
</comment>
<feature type="region of interest" description="Disordered" evidence="2">
    <location>
        <begin position="123"/>
        <end position="143"/>
    </location>
</feature>
<keyword evidence="6" id="KW-1185">Reference proteome</keyword>
<evidence type="ECO:0000256" key="3">
    <source>
        <dbReference type="SAM" id="Phobius"/>
    </source>
</evidence>